<evidence type="ECO:0000256" key="3">
    <source>
        <dbReference type="ARBA" id="ARBA00023002"/>
    </source>
</evidence>
<evidence type="ECO:0000256" key="1">
    <source>
        <dbReference type="ARBA" id="ARBA00010617"/>
    </source>
</evidence>
<accession>A0A7J7MCC9</accession>
<dbReference type="GO" id="GO:0020037">
    <property type="term" value="F:heme binding"/>
    <property type="evidence" value="ECO:0007669"/>
    <property type="project" value="InterPro"/>
</dbReference>
<dbReference type="Gene3D" id="1.10.630.10">
    <property type="entry name" value="Cytochrome P450"/>
    <property type="match status" value="1"/>
</dbReference>
<gene>
    <name evidence="5" type="ORF">GIB67_023186</name>
</gene>
<dbReference type="PANTHER" id="PTHR24296">
    <property type="entry name" value="CYTOCHROME P450"/>
    <property type="match status" value="1"/>
</dbReference>
<comment type="similarity">
    <text evidence="1">Belongs to the cytochrome P450 family.</text>
</comment>
<evidence type="ECO:0000256" key="4">
    <source>
        <dbReference type="ARBA" id="ARBA00023004"/>
    </source>
</evidence>
<comment type="caution">
    <text evidence="5">The sequence shown here is derived from an EMBL/GenBank/DDBJ whole genome shotgun (WGS) entry which is preliminary data.</text>
</comment>
<dbReference type="Pfam" id="PF00067">
    <property type="entry name" value="p450"/>
    <property type="match status" value="1"/>
</dbReference>
<dbReference type="GO" id="GO:0044550">
    <property type="term" value="P:secondary metabolite biosynthetic process"/>
    <property type="evidence" value="ECO:0007669"/>
    <property type="project" value="UniProtKB-ARBA"/>
</dbReference>
<proteinExistence type="inferred from homology"/>
<dbReference type="GO" id="GO:0016705">
    <property type="term" value="F:oxidoreductase activity, acting on paired donors, with incorporation or reduction of molecular oxygen"/>
    <property type="evidence" value="ECO:0007669"/>
    <property type="project" value="InterPro"/>
</dbReference>
<keyword evidence="2" id="KW-0479">Metal-binding</keyword>
<evidence type="ECO:0008006" key="7">
    <source>
        <dbReference type="Google" id="ProtNLM"/>
    </source>
</evidence>
<dbReference type="OrthoDB" id="1470350at2759"/>
<name>A0A7J7MCC9_9MAGN</name>
<dbReference type="GO" id="GO:0004497">
    <property type="term" value="F:monooxygenase activity"/>
    <property type="evidence" value="ECO:0007669"/>
    <property type="project" value="InterPro"/>
</dbReference>
<evidence type="ECO:0000313" key="5">
    <source>
        <dbReference type="EMBL" id="KAF6152492.1"/>
    </source>
</evidence>
<protein>
    <recommendedName>
        <fullName evidence="7">Cytochrome P450</fullName>
    </recommendedName>
</protein>
<keyword evidence="3" id="KW-0560">Oxidoreductase</keyword>
<evidence type="ECO:0000256" key="2">
    <source>
        <dbReference type="ARBA" id="ARBA00022723"/>
    </source>
</evidence>
<sequence length="224" mass="25805">MSKFSVAFDLATKVSAERALSLSPLIWKIKRMLNIGTERKLKKVITMVSALASKVIKQKQKMGFSTHQDLLSRFMCTVDYDEKYLRDIVVSFLLAGRDTVASSLTSFFWLMSQNPKVEAVILNESTSIMGHSQELANFKQLRQMPYLQASSYEFLRLFPPVQFDSKFAREDDILPDGTFVRKGTRVTYHAYAMGRMEDLRGPDYLEFKPERRLKNGLFMPESPF</sequence>
<dbReference type="Proteomes" id="UP000541444">
    <property type="component" value="Unassembled WGS sequence"/>
</dbReference>
<evidence type="ECO:0000313" key="6">
    <source>
        <dbReference type="Proteomes" id="UP000541444"/>
    </source>
</evidence>
<dbReference type="InterPro" id="IPR001128">
    <property type="entry name" value="Cyt_P450"/>
</dbReference>
<dbReference type="InterPro" id="IPR036396">
    <property type="entry name" value="Cyt_P450_sf"/>
</dbReference>
<organism evidence="5 6">
    <name type="scientific">Kingdonia uniflora</name>
    <dbReference type="NCBI Taxonomy" id="39325"/>
    <lineage>
        <taxon>Eukaryota</taxon>
        <taxon>Viridiplantae</taxon>
        <taxon>Streptophyta</taxon>
        <taxon>Embryophyta</taxon>
        <taxon>Tracheophyta</taxon>
        <taxon>Spermatophyta</taxon>
        <taxon>Magnoliopsida</taxon>
        <taxon>Ranunculales</taxon>
        <taxon>Circaeasteraceae</taxon>
        <taxon>Kingdonia</taxon>
    </lineage>
</organism>
<dbReference type="SUPFAM" id="SSF48264">
    <property type="entry name" value="Cytochrome P450"/>
    <property type="match status" value="1"/>
</dbReference>
<dbReference type="AlphaFoldDB" id="A0A7J7MCC9"/>
<reference evidence="5 6" key="1">
    <citation type="journal article" date="2020" name="IScience">
        <title>Genome Sequencing of the Endangered Kingdonia uniflora (Circaeasteraceae, Ranunculales) Reveals Potential Mechanisms of Evolutionary Specialization.</title>
        <authorList>
            <person name="Sun Y."/>
            <person name="Deng T."/>
            <person name="Zhang A."/>
            <person name="Moore M.J."/>
            <person name="Landis J.B."/>
            <person name="Lin N."/>
            <person name="Zhang H."/>
            <person name="Zhang X."/>
            <person name="Huang J."/>
            <person name="Zhang X."/>
            <person name="Sun H."/>
            <person name="Wang H."/>
        </authorList>
    </citation>
    <scope>NUCLEOTIDE SEQUENCE [LARGE SCALE GENOMIC DNA]</scope>
    <source>
        <strain evidence="5">TB1705</strain>
        <tissue evidence="5">Leaf</tissue>
    </source>
</reference>
<keyword evidence="6" id="KW-1185">Reference proteome</keyword>
<keyword evidence="4" id="KW-0408">Iron</keyword>
<dbReference type="GO" id="GO:0005506">
    <property type="term" value="F:iron ion binding"/>
    <property type="evidence" value="ECO:0007669"/>
    <property type="project" value="InterPro"/>
</dbReference>
<dbReference type="EMBL" id="JACGCM010001627">
    <property type="protein sequence ID" value="KAF6152492.1"/>
    <property type="molecule type" value="Genomic_DNA"/>
</dbReference>